<protein>
    <submittedName>
        <fullName evidence="2">YlxR family protein</fullName>
    </submittedName>
</protein>
<dbReference type="PANTHER" id="PTHR34215:SF1">
    <property type="entry name" value="YLXR DOMAIN-CONTAINING PROTEIN"/>
    <property type="match status" value="1"/>
</dbReference>
<dbReference type="PANTHER" id="PTHR34215">
    <property type="entry name" value="BLL0784 PROTEIN"/>
    <property type="match status" value="1"/>
</dbReference>
<organism evidence="2 3">
    <name type="scientific">Mumia zhuanghuii</name>
    <dbReference type="NCBI Taxonomy" id="2585211"/>
    <lineage>
        <taxon>Bacteria</taxon>
        <taxon>Bacillati</taxon>
        <taxon>Actinomycetota</taxon>
        <taxon>Actinomycetes</taxon>
        <taxon>Propionibacteriales</taxon>
        <taxon>Nocardioidaceae</taxon>
        <taxon>Mumia</taxon>
    </lineage>
</organism>
<dbReference type="AlphaFoldDB" id="A0A5C4LXT3"/>
<dbReference type="InterPro" id="IPR035931">
    <property type="entry name" value="YlxR-like_sf"/>
</dbReference>
<dbReference type="InterPro" id="IPR037465">
    <property type="entry name" value="YlxR"/>
</dbReference>
<evidence type="ECO:0000313" key="3">
    <source>
        <dbReference type="Proteomes" id="UP000306740"/>
    </source>
</evidence>
<dbReference type="SUPFAM" id="SSF64376">
    <property type="entry name" value="YlxR-like"/>
    <property type="match status" value="1"/>
</dbReference>
<name>A0A5C4LXT3_9ACTN</name>
<reference evidence="2 3" key="1">
    <citation type="submission" date="2019-05" db="EMBL/GenBank/DDBJ databases">
        <title>Mumia sp. nov., isolated from the intestinal contents of plateau pika (Ochotona curzoniae) in the Qinghai-Tibet plateau of China.</title>
        <authorList>
            <person name="Tian Z."/>
        </authorList>
    </citation>
    <scope>NUCLEOTIDE SEQUENCE [LARGE SCALE GENOMIC DNA]</scope>
    <source>
        <strain evidence="3">527</strain>
    </source>
</reference>
<dbReference type="InterPro" id="IPR007393">
    <property type="entry name" value="YlxR_dom"/>
</dbReference>
<accession>A0A5C4LXT3</accession>
<evidence type="ECO:0000313" key="2">
    <source>
        <dbReference type="EMBL" id="TNC22973.1"/>
    </source>
</evidence>
<dbReference type="EMBL" id="VDFR01000273">
    <property type="protein sequence ID" value="TNC22973.1"/>
    <property type="molecule type" value="Genomic_DNA"/>
</dbReference>
<dbReference type="Gene3D" id="3.30.1230.10">
    <property type="entry name" value="YlxR-like"/>
    <property type="match status" value="1"/>
</dbReference>
<evidence type="ECO:0000259" key="1">
    <source>
        <dbReference type="Pfam" id="PF04296"/>
    </source>
</evidence>
<comment type="caution">
    <text evidence="2">The sequence shown here is derived from an EMBL/GenBank/DDBJ whole genome shotgun (WGS) entry which is preliminary data.</text>
</comment>
<dbReference type="OrthoDB" id="5244965at2"/>
<dbReference type="Proteomes" id="UP000306740">
    <property type="component" value="Unassembled WGS sequence"/>
</dbReference>
<proteinExistence type="predicted"/>
<feature type="domain" description="YlxR" evidence="1">
    <location>
        <begin position="19"/>
        <end position="85"/>
    </location>
</feature>
<dbReference type="Pfam" id="PF04296">
    <property type="entry name" value="YlxR"/>
    <property type="match status" value="1"/>
</dbReference>
<sequence>MAASQDETTEVPVRRRPVRTCIGCRERVDRSDLVRVVAVHGETITFVTPDLRGAAPGRGAHLHLDVSCLERATQRKAFARALRLEGPVDIGPLDAYVRGMTRQTQPAPPTGGA</sequence>
<gene>
    <name evidence="2" type="ORF">FHE65_35640</name>
</gene>